<evidence type="ECO:0000313" key="2">
    <source>
        <dbReference type="Proteomes" id="UP001281147"/>
    </source>
</evidence>
<dbReference type="EMBL" id="JAUTXU010000014">
    <property type="protein sequence ID" value="KAK3722173.1"/>
    <property type="molecule type" value="Genomic_DNA"/>
</dbReference>
<accession>A0ACC3NSH5</accession>
<comment type="caution">
    <text evidence="1">The sequence shown here is derived from an EMBL/GenBank/DDBJ whole genome shotgun (WGS) entry which is preliminary data.</text>
</comment>
<proteinExistence type="predicted"/>
<sequence length="258" mass="29422">MAGDPGKVMAPPTHASYLAQMLQDGKISQFDHDALNARHTQELQNTVTNHSQNRISINIAGNITISDSLNVPGLHAASRVFNTAELLELILEELPAEQLLLQGSLICKGFQTAIDNTPRFQRRLFRAPDYPQDRAAVTDWVCIDGLDVNTSCTSNNTDIMKFDGVEVRIDWMGTRKFRLKFDHSTTLEHLHITQPPTKHLIVNWFRQSHRFVTCTREMDMKIYAEDGITVGHLMDWARNEFRPRFKDVKDVYLAGYAR</sequence>
<evidence type="ECO:0000313" key="1">
    <source>
        <dbReference type="EMBL" id="KAK3722173.1"/>
    </source>
</evidence>
<keyword evidence="2" id="KW-1185">Reference proteome</keyword>
<gene>
    <name evidence="1" type="ORF">LTR37_002606</name>
</gene>
<organism evidence="1 2">
    <name type="scientific">Vermiconidia calcicola</name>
    <dbReference type="NCBI Taxonomy" id="1690605"/>
    <lineage>
        <taxon>Eukaryota</taxon>
        <taxon>Fungi</taxon>
        <taxon>Dikarya</taxon>
        <taxon>Ascomycota</taxon>
        <taxon>Pezizomycotina</taxon>
        <taxon>Dothideomycetes</taxon>
        <taxon>Dothideomycetidae</taxon>
        <taxon>Mycosphaerellales</taxon>
        <taxon>Extremaceae</taxon>
        <taxon>Vermiconidia</taxon>
    </lineage>
</organism>
<name>A0ACC3NSH5_9PEZI</name>
<reference evidence="1" key="1">
    <citation type="submission" date="2023-07" db="EMBL/GenBank/DDBJ databases">
        <title>Black Yeasts Isolated from many extreme environments.</title>
        <authorList>
            <person name="Coleine C."/>
            <person name="Stajich J.E."/>
            <person name="Selbmann L."/>
        </authorList>
    </citation>
    <scope>NUCLEOTIDE SEQUENCE</scope>
    <source>
        <strain evidence="1">CCFEE 5714</strain>
    </source>
</reference>
<protein>
    <submittedName>
        <fullName evidence="1">Uncharacterized protein</fullName>
    </submittedName>
</protein>
<dbReference type="Proteomes" id="UP001281147">
    <property type="component" value="Unassembled WGS sequence"/>
</dbReference>